<dbReference type="AlphaFoldDB" id="A0A0F9K5X8"/>
<protein>
    <submittedName>
        <fullName evidence="2">Uncharacterized protein</fullName>
    </submittedName>
</protein>
<name>A0A0F9K5X8_9ZZZZ</name>
<feature type="region of interest" description="Disordered" evidence="1">
    <location>
        <begin position="58"/>
        <end position="81"/>
    </location>
</feature>
<comment type="caution">
    <text evidence="2">The sequence shown here is derived from an EMBL/GenBank/DDBJ whole genome shotgun (WGS) entry which is preliminary data.</text>
</comment>
<proteinExistence type="predicted"/>
<sequence>MNQQTETAHKDLRNLLLNGRILVNGMPLTGNELGVIIQEEQMLFQKASQLDAANELVAKQKAPKEPKKKPNIVPIKQPEKK</sequence>
<reference evidence="2" key="1">
    <citation type="journal article" date="2015" name="Nature">
        <title>Complex archaea that bridge the gap between prokaryotes and eukaryotes.</title>
        <authorList>
            <person name="Spang A."/>
            <person name="Saw J.H."/>
            <person name="Jorgensen S.L."/>
            <person name="Zaremba-Niedzwiedzka K."/>
            <person name="Martijn J."/>
            <person name="Lind A.E."/>
            <person name="van Eijk R."/>
            <person name="Schleper C."/>
            <person name="Guy L."/>
            <person name="Ettema T.J."/>
        </authorList>
    </citation>
    <scope>NUCLEOTIDE SEQUENCE</scope>
</reference>
<evidence type="ECO:0000256" key="1">
    <source>
        <dbReference type="SAM" id="MobiDB-lite"/>
    </source>
</evidence>
<dbReference type="EMBL" id="LAZR01008627">
    <property type="protein sequence ID" value="KKM77539.1"/>
    <property type="molecule type" value="Genomic_DNA"/>
</dbReference>
<evidence type="ECO:0000313" key="2">
    <source>
        <dbReference type="EMBL" id="KKM77539.1"/>
    </source>
</evidence>
<gene>
    <name evidence="2" type="ORF">LCGC14_1369000</name>
</gene>
<organism evidence="2">
    <name type="scientific">marine sediment metagenome</name>
    <dbReference type="NCBI Taxonomy" id="412755"/>
    <lineage>
        <taxon>unclassified sequences</taxon>
        <taxon>metagenomes</taxon>
        <taxon>ecological metagenomes</taxon>
    </lineage>
</organism>
<accession>A0A0F9K5X8</accession>